<dbReference type="SUPFAM" id="SSF55315">
    <property type="entry name" value="L30e-like"/>
    <property type="match status" value="1"/>
</dbReference>
<dbReference type="RefSeq" id="WP_320312789.1">
    <property type="nucleotide sequence ID" value="NZ_JAVIKH010000002.1"/>
</dbReference>
<dbReference type="GO" id="GO:0032259">
    <property type="term" value="P:methylation"/>
    <property type="evidence" value="ECO:0007669"/>
    <property type="project" value="UniProtKB-KW"/>
</dbReference>
<dbReference type="PANTHER" id="PTHR43191:SF2">
    <property type="entry name" value="RRNA METHYLTRANSFERASE 3, MITOCHONDRIAL"/>
    <property type="match status" value="1"/>
</dbReference>
<dbReference type="InterPro" id="IPR001537">
    <property type="entry name" value="SpoU_MeTrfase"/>
</dbReference>
<protein>
    <submittedName>
        <fullName evidence="6">RNA methyltransferase</fullName>
    </submittedName>
</protein>
<keyword evidence="7" id="KW-1185">Reference proteome</keyword>
<dbReference type="InterPro" id="IPR029064">
    <property type="entry name" value="Ribosomal_eL30-like_sf"/>
</dbReference>
<comment type="caution">
    <text evidence="6">The sequence shown here is derived from an EMBL/GenBank/DDBJ whole genome shotgun (WGS) entry which is preliminary data.</text>
</comment>
<dbReference type="Gene3D" id="3.40.1280.10">
    <property type="match status" value="1"/>
</dbReference>
<evidence type="ECO:0000256" key="3">
    <source>
        <dbReference type="ARBA" id="ARBA00022679"/>
    </source>
</evidence>
<comment type="similarity">
    <text evidence="1">Belongs to the class IV-like SAM-binding methyltransferase superfamily. RNA methyltransferase TrmH family.</text>
</comment>
<sequence length="254" mass="28918">MDIITSKDNEMYKKIKKLKAKKYRDLEKLYLAEGRKFLEFKELPEMIIFREGISDDVIDMAEHHICKKIMLNEKLFKELTSQESSQGVIICYKSKIKELNELEDNIVVLNKVSDPGNLGTIIRVSDAAGFKDIILTKGSVDCYNDKTVRSSMGSILNVNIHYIEEEKLVGFLKDREYKIISTALEKDSIDYTKMKLQEKNAFIFGNEGDGISKNIIANSDEKVIIPIYGGAESLNVAMATGIILYEVRNKLNNK</sequence>
<accession>A0ABU4W782</accession>
<keyword evidence="2 6" id="KW-0489">Methyltransferase</keyword>
<dbReference type="InterPro" id="IPR053888">
    <property type="entry name" value="MRM3-like_sub_bind"/>
</dbReference>
<dbReference type="Pfam" id="PF22435">
    <property type="entry name" value="MRM3-like_sub_bind"/>
    <property type="match status" value="1"/>
</dbReference>
<dbReference type="Pfam" id="PF00588">
    <property type="entry name" value="SpoU_methylase"/>
    <property type="match status" value="1"/>
</dbReference>
<evidence type="ECO:0000313" key="6">
    <source>
        <dbReference type="EMBL" id="MDX8335386.1"/>
    </source>
</evidence>
<proteinExistence type="inferred from homology"/>
<dbReference type="EMBL" id="JAVIKH010000002">
    <property type="protein sequence ID" value="MDX8335386.1"/>
    <property type="molecule type" value="Genomic_DNA"/>
</dbReference>
<evidence type="ECO:0000256" key="2">
    <source>
        <dbReference type="ARBA" id="ARBA00022603"/>
    </source>
</evidence>
<dbReference type="SUPFAM" id="SSF75217">
    <property type="entry name" value="alpha/beta knot"/>
    <property type="match status" value="1"/>
</dbReference>
<evidence type="ECO:0000256" key="1">
    <source>
        <dbReference type="ARBA" id="ARBA00007228"/>
    </source>
</evidence>
<gene>
    <name evidence="6" type="ORF">RFV38_02560</name>
</gene>
<feature type="domain" description="MRM3-like substrate binding" evidence="5">
    <location>
        <begin position="9"/>
        <end position="89"/>
    </location>
</feature>
<dbReference type="InterPro" id="IPR029026">
    <property type="entry name" value="tRNA_m1G_MTases_N"/>
</dbReference>
<feature type="domain" description="tRNA/rRNA methyltransferase SpoU type" evidence="4">
    <location>
        <begin position="106"/>
        <end position="245"/>
    </location>
</feature>
<reference evidence="7" key="1">
    <citation type="submission" date="2023-07" db="EMBL/GenBank/DDBJ databases">
        <authorList>
            <person name="Colorado M.A."/>
            <person name="Villamil L.M."/>
            <person name="Melo J.F."/>
            <person name="Rodriguez J.A."/>
            <person name="Ruiz R.Y."/>
        </authorList>
    </citation>
    <scope>NUCLEOTIDE SEQUENCE [LARGE SCALE GENOMIC DNA]</scope>
    <source>
        <strain evidence="7">C33</strain>
    </source>
</reference>
<dbReference type="PANTHER" id="PTHR43191">
    <property type="entry name" value="RRNA METHYLTRANSFERASE 3"/>
    <property type="match status" value="1"/>
</dbReference>
<dbReference type="InterPro" id="IPR029028">
    <property type="entry name" value="Alpha/beta_knot_MTases"/>
</dbReference>
<evidence type="ECO:0000313" key="7">
    <source>
        <dbReference type="Proteomes" id="UP001279681"/>
    </source>
</evidence>
<organism evidence="6 7">
    <name type="scientific">Candidatus Cetobacterium colombiensis</name>
    <dbReference type="NCBI Taxonomy" id="3073100"/>
    <lineage>
        <taxon>Bacteria</taxon>
        <taxon>Fusobacteriati</taxon>
        <taxon>Fusobacteriota</taxon>
        <taxon>Fusobacteriia</taxon>
        <taxon>Fusobacteriales</taxon>
        <taxon>Fusobacteriaceae</taxon>
        <taxon>Cetobacterium</taxon>
    </lineage>
</organism>
<name>A0ABU4W782_9FUSO</name>
<dbReference type="CDD" id="cd18095">
    <property type="entry name" value="SpoU-like_rRNA-MTase"/>
    <property type="match status" value="1"/>
</dbReference>
<dbReference type="Gene3D" id="3.30.1330.30">
    <property type="match status" value="1"/>
</dbReference>
<dbReference type="Proteomes" id="UP001279681">
    <property type="component" value="Unassembled WGS sequence"/>
</dbReference>
<keyword evidence="3" id="KW-0808">Transferase</keyword>
<dbReference type="InterPro" id="IPR051259">
    <property type="entry name" value="rRNA_Methyltransferase"/>
</dbReference>
<evidence type="ECO:0000259" key="5">
    <source>
        <dbReference type="Pfam" id="PF22435"/>
    </source>
</evidence>
<evidence type="ECO:0000259" key="4">
    <source>
        <dbReference type="Pfam" id="PF00588"/>
    </source>
</evidence>
<dbReference type="GO" id="GO:0008168">
    <property type="term" value="F:methyltransferase activity"/>
    <property type="evidence" value="ECO:0007669"/>
    <property type="project" value="UniProtKB-KW"/>
</dbReference>